<sequence>MNPIMSLSDFIAAILGRGVEPTRLSTFRGHANEIYTLSPSIFRRPITRESEHLLLRELVSAHPEDFVADASALEMLVRMQHYSLPTRLLDVSMNPLVALYFACESAKKRVTSTDPRYKTQTVEADGQVIILTVDRNRIRYFDSDKVSCIANLARLRHDLKDKIDTFMPQDDFNADLPIKRLLHFVRQEKAAFEPEIIPADLNDIVLVKPKQSNKRILAQAGAFFAFGLLQELIDGNRAGIAIERLTIQGDKKGDILKDLDKLGINEKTLFPEIDRAARYLTESLSTGVAASRIISAAT</sequence>
<dbReference type="EMBL" id="JBHRXP010000001">
    <property type="protein sequence ID" value="MFC3579230.1"/>
    <property type="molecule type" value="Genomic_DNA"/>
</dbReference>
<dbReference type="InterPro" id="IPR014966">
    <property type="entry name" value="FRG-dom"/>
</dbReference>
<protein>
    <submittedName>
        <fullName evidence="2">FRG domain-containing protein</fullName>
    </submittedName>
</protein>
<reference evidence="3" key="1">
    <citation type="journal article" date="2019" name="Int. J. Syst. Evol. Microbiol.">
        <title>The Global Catalogue of Microorganisms (GCM) 10K type strain sequencing project: providing services to taxonomists for standard genome sequencing and annotation.</title>
        <authorList>
            <consortium name="The Broad Institute Genomics Platform"/>
            <consortium name="The Broad Institute Genome Sequencing Center for Infectious Disease"/>
            <person name="Wu L."/>
            <person name="Ma J."/>
        </authorList>
    </citation>
    <scope>NUCLEOTIDE SEQUENCE [LARGE SCALE GENOMIC DNA]</scope>
    <source>
        <strain evidence="3">KCTC 42739</strain>
    </source>
</reference>
<dbReference type="Proteomes" id="UP001595713">
    <property type="component" value="Unassembled WGS sequence"/>
</dbReference>
<comment type="caution">
    <text evidence="2">The sequence shown here is derived from an EMBL/GenBank/DDBJ whole genome shotgun (WGS) entry which is preliminary data.</text>
</comment>
<evidence type="ECO:0000313" key="3">
    <source>
        <dbReference type="Proteomes" id="UP001595713"/>
    </source>
</evidence>
<proteinExistence type="predicted"/>
<evidence type="ECO:0000259" key="1">
    <source>
        <dbReference type="SMART" id="SM00901"/>
    </source>
</evidence>
<feature type="domain" description="FRG" evidence="1">
    <location>
        <begin position="21"/>
        <end position="129"/>
    </location>
</feature>
<accession>A0ABV7SQT2</accession>
<dbReference type="RefSeq" id="WP_261295202.1">
    <property type="nucleotide sequence ID" value="NZ_JANQBK010000014.1"/>
</dbReference>
<dbReference type="Pfam" id="PF08867">
    <property type="entry name" value="FRG"/>
    <property type="match status" value="1"/>
</dbReference>
<dbReference type="SMART" id="SM00901">
    <property type="entry name" value="FRG"/>
    <property type="match status" value="1"/>
</dbReference>
<gene>
    <name evidence="2" type="ORF">ACFONA_03555</name>
</gene>
<organism evidence="2 3">
    <name type="scientific">Sphingomonas hylomeconis</name>
    <dbReference type="NCBI Taxonomy" id="1395958"/>
    <lineage>
        <taxon>Bacteria</taxon>
        <taxon>Pseudomonadati</taxon>
        <taxon>Pseudomonadota</taxon>
        <taxon>Alphaproteobacteria</taxon>
        <taxon>Sphingomonadales</taxon>
        <taxon>Sphingomonadaceae</taxon>
        <taxon>Sphingomonas</taxon>
    </lineage>
</organism>
<evidence type="ECO:0000313" key="2">
    <source>
        <dbReference type="EMBL" id="MFC3579230.1"/>
    </source>
</evidence>
<name>A0ABV7SQT2_9SPHN</name>
<keyword evidence="3" id="KW-1185">Reference proteome</keyword>